<dbReference type="Pfam" id="PF13440">
    <property type="entry name" value="Polysacc_synt_3"/>
    <property type="match status" value="1"/>
</dbReference>
<feature type="transmembrane region" description="Helical" evidence="6">
    <location>
        <begin position="185"/>
        <end position="204"/>
    </location>
</feature>
<feature type="transmembrane region" description="Helical" evidence="6">
    <location>
        <begin position="161"/>
        <end position="179"/>
    </location>
</feature>
<dbReference type="GO" id="GO:0005886">
    <property type="term" value="C:plasma membrane"/>
    <property type="evidence" value="ECO:0007669"/>
    <property type="project" value="UniProtKB-SubCell"/>
</dbReference>
<keyword evidence="3 6" id="KW-0812">Transmembrane</keyword>
<dbReference type="Proteomes" id="UP000651085">
    <property type="component" value="Unassembled WGS sequence"/>
</dbReference>
<comment type="subcellular location">
    <subcellularLocation>
        <location evidence="1">Cell membrane</location>
        <topology evidence="1">Multi-pass membrane protein</topology>
    </subcellularLocation>
</comment>
<feature type="transmembrane region" description="Helical" evidence="6">
    <location>
        <begin position="225"/>
        <end position="247"/>
    </location>
</feature>
<keyword evidence="8" id="KW-1185">Reference proteome</keyword>
<feature type="transmembrane region" description="Helical" evidence="6">
    <location>
        <begin position="37"/>
        <end position="58"/>
    </location>
</feature>
<feature type="transmembrane region" description="Helical" evidence="6">
    <location>
        <begin position="267"/>
        <end position="286"/>
    </location>
</feature>
<dbReference type="InterPro" id="IPR050833">
    <property type="entry name" value="Poly_Biosynth_Transport"/>
</dbReference>
<dbReference type="AlphaFoldDB" id="A0A926INZ3"/>
<dbReference type="InterPro" id="IPR044550">
    <property type="entry name" value="WzxE"/>
</dbReference>
<evidence type="ECO:0000256" key="3">
    <source>
        <dbReference type="ARBA" id="ARBA00022692"/>
    </source>
</evidence>
<feature type="transmembrane region" description="Helical" evidence="6">
    <location>
        <begin position="455"/>
        <end position="476"/>
    </location>
</feature>
<evidence type="ECO:0000256" key="5">
    <source>
        <dbReference type="ARBA" id="ARBA00023136"/>
    </source>
</evidence>
<keyword evidence="2" id="KW-1003">Cell membrane</keyword>
<feature type="transmembrane region" description="Helical" evidence="6">
    <location>
        <begin position="404"/>
        <end position="427"/>
    </location>
</feature>
<evidence type="ECO:0000256" key="1">
    <source>
        <dbReference type="ARBA" id="ARBA00004651"/>
    </source>
</evidence>
<feature type="transmembrane region" description="Helical" evidence="6">
    <location>
        <begin position="372"/>
        <end position="392"/>
    </location>
</feature>
<dbReference type="PANTHER" id="PTHR30250:SF11">
    <property type="entry name" value="O-ANTIGEN TRANSPORTER-RELATED"/>
    <property type="match status" value="1"/>
</dbReference>
<evidence type="ECO:0000313" key="7">
    <source>
        <dbReference type="EMBL" id="MBC8592216.1"/>
    </source>
</evidence>
<proteinExistence type="predicted"/>
<reference evidence="7" key="1">
    <citation type="submission" date="2020-08" db="EMBL/GenBank/DDBJ databases">
        <title>Genome public.</title>
        <authorList>
            <person name="Liu C."/>
            <person name="Sun Q."/>
        </authorList>
    </citation>
    <scope>NUCLEOTIDE SEQUENCE</scope>
    <source>
        <strain evidence="7">N12</strain>
    </source>
</reference>
<dbReference type="CDD" id="cd13125">
    <property type="entry name" value="MATE_like_10"/>
    <property type="match status" value="1"/>
</dbReference>
<feature type="transmembrane region" description="Helical" evidence="6">
    <location>
        <begin position="434"/>
        <end position="449"/>
    </location>
</feature>
<protein>
    <submittedName>
        <fullName evidence="7">O-antigen translocase</fullName>
    </submittedName>
</protein>
<evidence type="ECO:0000256" key="4">
    <source>
        <dbReference type="ARBA" id="ARBA00022989"/>
    </source>
</evidence>
<sequence length="497" mass="55056">MTNQQSTYRQIFKATSIFGGVQIFNILINIIKSKILAVLLGPTGIGLFGMLNSTLDVLKTITGLGINSSAVKEISEAAGSGDIVKVSRILKTLQRWLLLTGLLGFIVTLLLASHLSQWTFGNKEYTWSFIWLSVVLFFAALSSGQLAALQGMRKIGYMAKSGMIGSFVGLLLSIPLFYLFSYNGIVPSIIISAVCTLIFSSVYAKKIKTVKVNEPFLKSLGHGLGLIKLGIAMMFSGSLAIIAGYILKAYITQKGGIIDAGIFQAGFSISEGYFGLIFTAMATDYYPRLAAVNKDNLRIKDEVNKQAEIGILIASPIIIIALFLMPVAIRILYSKSFLNAVTYVNWAMLGNIFKIASWAMGYVLLAKGKSQIFICTAIFFNSTYLVLNITGYNWLGIEGLGVAFFIYYIIHFIGIYIICSLFFNFGFQKSFKKLFLSILALSIVAFYIQSVENIWIKYIFAAFVFMVSLYLSYYHLNKKIGIKQIIIKKINKNGKRF</sequence>
<feature type="transmembrane region" description="Helical" evidence="6">
    <location>
        <begin position="128"/>
        <end position="149"/>
    </location>
</feature>
<dbReference type="PANTHER" id="PTHR30250">
    <property type="entry name" value="PST FAMILY PREDICTED COLANIC ACID TRANSPORTER"/>
    <property type="match status" value="1"/>
</dbReference>
<feature type="transmembrane region" description="Helical" evidence="6">
    <location>
        <begin position="307"/>
        <end position="331"/>
    </location>
</feature>
<organism evidence="7 8">
    <name type="scientific">Jilunia laotingensis</name>
    <dbReference type="NCBI Taxonomy" id="2763675"/>
    <lineage>
        <taxon>Bacteria</taxon>
        <taxon>Pseudomonadati</taxon>
        <taxon>Bacteroidota</taxon>
        <taxon>Bacteroidia</taxon>
        <taxon>Bacteroidales</taxon>
        <taxon>Bacteroidaceae</taxon>
        <taxon>Jilunia</taxon>
    </lineage>
</organism>
<name>A0A926INZ3_9BACT</name>
<dbReference type="RefSeq" id="WP_262433431.1">
    <property type="nucleotide sequence ID" value="NZ_JACRTF010000001.1"/>
</dbReference>
<keyword evidence="5 6" id="KW-0472">Membrane</keyword>
<keyword evidence="4 6" id="KW-1133">Transmembrane helix</keyword>
<evidence type="ECO:0000256" key="6">
    <source>
        <dbReference type="SAM" id="Phobius"/>
    </source>
</evidence>
<feature type="transmembrane region" description="Helical" evidence="6">
    <location>
        <begin position="12"/>
        <end position="31"/>
    </location>
</feature>
<accession>A0A926INZ3</accession>
<gene>
    <name evidence="7" type="ORF">H8744_02960</name>
</gene>
<feature type="transmembrane region" description="Helical" evidence="6">
    <location>
        <begin position="343"/>
        <end position="365"/>
    </location>
</feature>
<evidence type="ECO:0000256" key="2">
    <source>
        <dbReference type="ARBA" id="ARBA00022475"/>
    </source>
</evidence>
<comment type="caution">
    <text evidence="7">The sequence shown here is derived from an EMBL/GenBank/DDBJ whole genome shotgun (WGS) entry which is preliminary data.</text>
</comment>
<dbReference type="GO" id="GO:0009246">
    <property type="term" value="P:enterobacterial common antigen biosynthetic process"/>
    <property type="evidence" value="ECO:0007669"/>
    <property type="project" value="InterPro"/>
</dbReference>
<feature type="transmembrane region" description="Helical" evidence="6">
    <location>
        <begin position="96"/>
        <end position="116"/>
    </location>
</feature>
<evidence type="ECO:0000313" key="8">
    <source>
        <dbReference type="Proteomes" id="UP000651085"/>
    </source>
</evidence>
<dbReference type="EMBL" id="JACRTF010000001">
    <property type="protein sequence ID" value="MBC8592216.1"/>
    <property type="molecule type" value="Genomic_DNA"/>
</dbReference>